<keyword evidence="2" id="KW-0333">Golgi apparatus</keyword>
<evidence type="ECO:0000256" key="1">
    <source>
        <dbReference type="ARBA" id="ARBA00004555"/>
    </source>
</evidence>
<keyword evidence="3" id="KW-0175">Coiled coil</keyword>
<dbReference type="AlphaFoldDB" id="A0A0K9NMA8"/>
<organism evidence="6 7">
    <name type="scientific">Zostera marina</name>
    <name type="common">Eelgrass</name>
    <dbReference type="NCBI Taxonomy" id="29655"/>
    <lineage>
        <taxon>Eukaryota</taxon>
        <taxon>Viridiplantae</taxon>
        <taxon>Streptophyta</taxon>
        <taxon>Embryophyta</taxon>
        <taxon>Tracheophyta</taxon>
        <taxon>Spermatophyta</taxon>
        <taxon>Magnoliopsida</taxon>
        <taxon>Liliopsida</taxon>
        <taxon>Zosteraceae</taxon>
        <taxon>Zostera</taxon>
    </lineage>
</organism>
<keyword evidence="7" id="KW-1185">Reference proteome</keyword>
<evidence type="ECO:0000313" key="7">
    <source>
        <dbReference type="Proteomes" id="UP000036987"/>
    </source>
</evidence>
<dbReference type="PANTHER" id="PTHR10013:SF0">
    <property type="entry name" value="GENERAL VESICULAR TRANSPORT FACTOR P115"/>
    <property type="match status" value="1"/>
</dbReference>
<accession>A0A0K9NMA8</accession>
<dbReference type="Pfam" id="PF04871">
    <property type="entry name" value="Uso1_p115_C"/>
    <property type="match status" value="1"/>
</dbReference>
<dbReference type="InterPro" id="IPR006953">
    <property type="entry name" value="Vesicle_Uso1_P115_head"/>
</dbReference>
<comment type="caution">
    <text evidence="6">The sequence shown here is derived from an EMBL/GenBank/DDBJ whole genome shotgun (WGS) entry which is preliminary data.</text>
</comment>
<evidence type="ECO:0000256" key="3">
    <source>
        <dbReference type="SAM" id="Coils"/>
    </source>
</evidence>
<reference evidence="7" key="1">
    <citation type="journal article" date="2016" name="Nature">
        <title>The genome of the seagrass Zostera marina reveals angiosperm adaptation to the sea.</title>
        <authorList>
            <person name="Olsen J.L."/>
            <person name="Rouze P."/>
            <person name="Verhelst B."/>
            <person name="Lin Y.-C."/>
            <person name="Bayer T."/>
            <person name="Collen J."/>
            <person name="Dattolo E."/>
            <person name="De Paoli E."/>
            <person name="Dittami S."/>
            <person name="Maumus F."/>
            <person name="Michel G."/>
            <person name="Kersting A."/>
            <person name="Lauritano C."/>
            <person name="Lohaus R."/>
            <person name="Toepel M."/>
            <person name="Tonon T."/>
            <person name="Vanneste K."/>
            <person name="Amirebrahimi M."/>
            <person name="Brakel J."/>
            <person name="Bostroem C."/>
            <person name="Chovatia M."/>
            <person name="Grimwood J."/>
            <person name="Jenkins J.W."/>
            <person name="Jueterbock A."/>
            <person name="Mraz A."/>
            <person name="Stam W.T."/>
            <person name="Tice H."/>
            <person name="Bornberg-Bauer E."/>
            <person name="Green P.J."/>
            <person name="Pearson G.A."/>
            <person name="Procaccini G."/>
            <person name="Duarte C.M."/>
            <person name="Schmutz J."/>
            <person name="Reusch T.B.H."/>
            <person name="Van de Peer Y."/>
        </authorList>
    </citation>
    <scope>NUCLEOTIDE SEQUENCE [LARGE SCALE GENOMIC DNA]</scope>
    <source>
        <strain evidence="7">cv. Finnish</strain>
    </source>
</reference>
<feature type="coiled-coil region" evidence="3">
    <location>
        <begin position="362"/>
        <end position="492"/>
    </location>
</feature>
<dbReference type="InterPro" id="IPR024095">
    <property type="entry name" value="Vesicle_P115"/>
</dbReference>
<proteinExistence type="predicted"/>
<dbReference type="GO" id="GO:0000139">
    <property type="term" value="C:Golgi membrane"/>
    <property type="evidence" value="ECO:0007669"/>
    <property type="project" value="InterPro"/>
</dbReference>
<protein>
    <recommendedName>
        <fullName evidence="8">Golgin candidate 6</fullName>
    </recommendedName>
</protein>
<feature type="domain" description="Uso1/p115-like vesicle tethering protein C-terminal" evidence="5">
    <location>
        <begin position="389"/>
        <end position="513"/>
    </location>
</feature>
<dbReference type="STRING" id="29655.A0A0K9NMA8"/>
<dbReference type="Pfam" id="PF04869">
    <property type="entry name" value="Uso1_p115_head"/>
    <property type="match status" value="1"/>
</dbReference>
<dbReference type="GO" id="GO:0006886">
    <property type="term" value="P:intracellular protein transport"/>
    <property type="evidence" value="ECO:0007669"/>
    <property type="project" value="InterPro"/>
</dbReference>
<dbReference type="InterPro" id="IPR011989">
    <property type="entry name" value="ARM-like"/>
</dbReference>
<sequence>KNKTGQEMLASTMGRQPYSTSQVSLDSSNMTFGNMLLHGLINLDGGGDLEMSCRAANVLVHILKDNSQCKEWVLQIEFDGPVPSLGSSEPLLHNIVKYLALAASISGKDNGHKSTKHDEASYLEALFLRLLIIWLADCPTAVDCMLDSTAHLTYLLELVSNPNVSICVRGLASVMLGECVIYNNKNGEGTKDSFAVVDAITKKMELSAYFMNFNEMDKIFMPILTAAVDQDKPLTRSSVLATADLESSVKNNVTEQQHEHPIIVAVFDVQFVDFIKKLIIDIRENIVDVFSHPKIKVAVIPADLEQKDSESNDDYVTRLKLFVHKQCNEMQDLLGRNATLAGDLANTGGGENRSDHDEKPNIGREKVQIESLRRELQEATQRVEALKAEKAKIEAEAIMYRNSAGKMESELKSLSDAYNSLEQASFRQDSELKSLRKVGDEPYPDIEAIKEEAREEAQKESEAELTDLFVCLGQEQSKVEKLSKRLLELGENVDSLLDGIGDETGGIRDEEDE</sequence>
<feature type="non-terminal residue" evidence="6">
    <location>
        <position position="1"/>
    </location>
</feature>
<gene>
    <name evidence="6" type="ORF">ZOSMA_88G00280</name>
</gene>
<dbReference type="Proteomes" id="UP000036987">
    <property type="component" value="Unassembled WGS sequence"/>
</dbReference>
<feature type="domain" description="Vesicle tethering protein Uso1/P115-like head" evidence="4">
    <location>
        <begin position="55"/>
        <end position="284"/>
    </location>
</feature>
<dbReference type="InterPro" id="IPR006955">
    <property type="entry name" value="Uso1_p115_C"/>
</dbReference>
<comment type="subcellular location">
    <subcellularLocation>
        <location evidence="1">Golgi apparatus</location>
    </subcellularLocation>
</comment>
<dbReference type="OrthoDB" id="198977at2759"/>
<dbReference type="Gene3D" id="1.25.10.10">
    <property type="entry name" value="Leucine-rich Repeat Variant"/>
    <property type="match status" value="1"/>
</dbReference>
<name>A0A0K9NMA8_ZOSMR</name>
<evidence type="ECO:0000259" key="5">
    <source>
        <dbReference type="Pfam" id="PF04871"/>
    </source>
</evidence>
<dbReference type="PANTHER" id="PTHR10013">
    <property type="entry name" value="GENERAL VESICULAR TRANSPORT FACTOR P115"/>
    <property type="match status" value="1"/>
</dbReference>
<evidence type="ECO:0008006" key="8">
    <source>
        <dbReference type="Google" id="ProtNLM"/>
    </source>
</evidence>
<dbReference type="EMBL" id="LFYR01002101">
    <property type="protein sequence ID" value="KMZ57207.1"/>
    <property type="molecule type" value="Genomic_DNA"/>
</dbReference>
<evidence type="ECO:0000313" key="6">
    <source>
        <dbReference type="EMBL" id="KMZ57207.1"/>
    </source>
</evidence>
<evidence type="ECO:0000256" key="2">
    <source>
        <dbReference type="ARBA" id="ARBA00023034"/>
    </source>
</evidence>
<dbReference type="GO" id="GO:0048280">
    <property type="term" value="P:vesicle fusion with Golgi apparatus"/>
    <property type="evidence" value="ECO:0007669"/>
    <property type="project" value="InterPro"/>
</dbReference>
<evidence type="ECO:0000259" key="4">
    <source>
        <dbReference type="Pfam" id="PF04869"/>
    </source>
</evidence>